<sequence length="55" mass="6366">MLAAWFRRLGNRIGWRLRFRDGEWLADLVRRDENYFVAAGTSLPFDGSPSPALKI</sequence>
<accession>A0A256G489</accession>
<comment type="caution">
    <text evidence="1">The sequence shown here is derived from an EMBL/GenBank/DDBJ whole genome shotgun (WGS) entry which is preliminary data.</text>
</comment>
<dbReference type="Proteomes" id="UP000216478">
    <property type="component" value="Unassembled WGS sequence"/>
</dbReference>
<evidence type="ECO:0000313" key="2">
    <source>
        <dbReference type="Proteomes" id="UP000216478"/>
    </source>
</evidence>
<gene>
    <name evidence="1" type="ORF">CEV33_4766</name>
</gene>
<dbReference type="AlphaFoldDB" id="A0A256G489"/>
<evidence type="ECO:0000313" key="1">
    <source>
        <dbReference type="EMBL" id="OYR21481.1"/>
    </source>
</evidence>
<dbReference type="EMBL" id="NNRL01000085">
    <property type="protein sequence ID" value="OYR21481.1"/>
    <property type="molecule type" value="Genomic_DNA"/>
</dbReference>
<proteinExistence type="predicted"/>
<name>A0A256G489_9HYPH</name>
<keyword evidence="2" id="KW-1185">Reference proteome</keyword>
<reference evidence="1 2" key="1">
    <citation type="submission" date="2017-07" db="EMBL/GenBank/DDBJ databases">
        <title>Phylogenetic study on the rhizospheric bacterium Ochrobactrum sp. A44.</title>
        <authorList>
            <person name="Krzyzanowska D.M."/>
            <person name="Ossowicki A."/>
            <person name="Rajewska M."/>
            <person name="Maciag T."/>
            <person name="Kaczynski Z."/>
            <person name="Czerwicka M."/>
            <person name="Jafra S."/>
        </authorList>
    </citation>
    <scope>NUCLEOTIDE SEQUENCE [LARGE SCALE GENOMIC DNA]</scope>
    <source>
        <strain evidence="1 2">OgA9a</strain>
    </source>
</reference>
<organism evidence="1 2">
    <name type="scientific">Brucella grignonensis</name>
    <dbReference type="NCBI Taxonomy" id="94627"/>
    <lineage>
        <taxon>Bacteria</taxon>
        <taxon>Pseudomonadati</taxon>
        <taxon>Pseudomonadota</taxon>
        <taxon>Alphaproteobacteria</taxon>
        <taxon>Hyphomicrobiales</taxon>
        <taxon>Brucellaceae</taxon>
        <taxon>Brucella/Ochrobactrum group</taxon>
        <taxon>Brucella</taxon>
    </lineage>
</organism>
<protein>
    <submittedName>
        <fullName evidence="1">Uncharacterized protein</fullName>
    </submittedName>
</protein>